<proteinExistence type="predicted"/>
<protein>
    <submittedName>
        <fullName evidence="2">Uncharacterized protein</fullName>
    </submittedName>
</protein>
<feature type="compositionally biased region" description="Low complexity" evidence="1">
    <location>
        <begin position="470"/>
        <end position="495"/>
    </location>
</feature>
<dbReference type="InParanoid" id="E5A2N0"/>
<feature type="region of interest" description="Disordered" evidence="1">
    <location>
        <begin position="170"/>
        <end position="257"/>
    </location>
</feature>
<evidence type="ECO:0000256" key="1">
    <source>
        <dbReference type="SAM" id="MobiDB-lite"/>
    </source>
</evidence>
<dbReference type="AlphaFoldDB" id="E5A2N0"/>
<feature type="compositionally biased region" description="Low complexity" evidence="1">
    <location>
        <begin position="291"/>
        <end position="304"/>
    </location>
</feature>
<keyword evidence="3" id="KW-1185">Reference proteome</keyword>
<feature type="region of interest" description="Disordered" evidence="1">
    <location>
        <begin position="1"/>
        <end position="29"/>
    </location>
</feature>
<accession>E5A2N0</accession>
<feature type="region of interest" description="Disordered" evidence="1">
    <location>
        <begin position="113"/>
        <end position="153"/>
    </location>
</feature>
<dbReference type="Proteomes" id="UP000002668">
    <property type="component" value="Genome"/>
</dbReference>
<dbReference type="OMA" id="KIVGHFV"/>
<dbReference type="EMBL" id="FP929132">
    <property type="protein sequence ID" value="CBX97826.1"/>
    <property type="molecule type" value="Genomic_DNA"/>
</dbReference>
<dbReference type="STRING" id="985895.E5A2N0"/>
<feature type="compositionally biased region" description="Polar residues" evidence="1">
    <location>
        <begin position="170"/>
        <end position="188"/>
    </location>
</feature>
<dbReference type="OrthoDB" id="4088568at2759"/>
<feature type="compositionally biased region" description="Basic residues" evidence="1">
    <location>
        <begin position="127"/>
        <end position="136"/>
    </location>
</feature>
<name>E5A2N0_LEPMJ</name>
<sequence>MERRMVVEGELSSAANRLKAKAGQDKPGGTNVVSHFVKDILLDNANLQHGILELREMLTNSNEEVERLRDQLKIHQPVSPSPQEDQSAPSLQKELGLEGEAIMNQEVHIHHHYHGPKITKNLPKPTAPRRPKKKRFSLGPTHFDPPPPLDRSSTAAILNSTAVTVPNSHRWSQASTLTPGSFCGSPTSDSHRGSMYDRVFSDAAYDSSRPTSPPDSIDMHSPMFGPTRSDISSDRDLTSKHRRRSSRSLKPPGVATIRSSSTPIAMVFKSSPATAIVSAVSPANSLSNDYLALSSSPPSQPQAAIPEENEDSPHLTPEASTMTSPEMEANEFVPAMTPMRPTLRRHASHESLISVSGMDIHTLQSRPSQLFYSSRLPSPGNAGSVGPELTPWTATAHGTLSRNNFDSSTLSRTLLNSSTATQKRGPRKSDGPSPTSSNTGLGRKVGGWVFGKWGATPAPAPTPAESSRPASIQSQETQSTQSTATTTNTTATTADAAKKKADRLKLRASGVNQSGPMWGYFDIPETPTNIVVQDYDADALGEALAEEMTR</sequence>
<feature type="region of interest" description="Disordered" evidence="1">
    <location>
        <begin position="291"/>
        <end position="326"/>
    </location>
</feature>
<dbReference type="HOGENOM" id="CLU_008442_1_0_1"/>
<feature type="region of interest" description="Disordered" evidence="1">
    <location>
        <begin position="371"/>
        <end position="394"/>
    </location>
</feature>
<reference evidence="3" key="1">
    <citation type="journal article" date="2011" name="Nat. Commun.">
        <title>Effector diversification within compartments of the Leptosphaeria maculans genome affected by Repeat-Induced Point mutations.</title>
        <authorList>
            <person name="Rouxel T."/>
            <person name="Grandaubert J."/>
            <person name="Hane J.K."/>
            <person name="Hoede C."/>
            <person name="van de Wouw A.P."/>
            <person name="Couloux A."/>
            <person name="Dominguez V."/>
            <person name="Anthouard V."/>
            <person name="Bally P."/>
            <person name="Bourras S."/>
            <person name="Cozijnsen A.J."/>
            <person name="Ciuffetti L.M."/>
            <person name="Degrave A."/>
            <person name="Dilmaghani A."/>
            <person name="Duret L."/>
            <person name="Fudal I."/>
            <person name="Goodwin S.B."/>
            <person name="Gout L."/>
            <person name="Glaser N."/>
            <person name="Linglin J."/>
            <person name="Kema G.H.J."/>
            <person name="Lapalu N."/>
            <person name="Lawrence C.B."/>
            <person name="May K."/>
            <person name="Meyer M."/>
            <person name="Ollivier B."/>
            <person name="Poulain J."/>
            <person name="Schoch C.L."/>
            <person name="Simon A."/>
            <person name="Spatafora J.W."/>
            <person name="Stachowiak A."/>
            <person name="Turgeon B.G."/>
            <person name="Tyler B.M."/>
            <person name="Vincent D."/>
            <person name="Weissenbach J."/>
            <person name="Amselem J."/>
            <person name="Quesneville H."/>
            <person name="Oliver R.P."/>
            <person name="Wincker P."/>
            <person name="Balesdent M.-H."/>
            <person name="Howlett B.J."/>
        </authorList>
    </citation>
    <scope>NUCLEOTIDE SEQUENCE [LARGE SCALE GENOMIC DNA]</scope>
    <source>
        <strain evidence="3">JN3 / isolate v23.1.3 / race Av1-4-5-6-7-8</strain>
    </source>
</reference>
<evidence type="ECO:0000313" key="3">
    <source>
        <dbReference type="Proteomes" id="UP000002668"/>
    </source>
</evidence>
<dbReference type="VEuPathDB" id="FungiDB:LEMA_P092350.1"/>
<feature type="region of interest" description="Disordered" evidence="1">
    <location>
        <begin position="416"/>
        <end position="499"/>
    </location>
</feature>
<gene>
    <name evidence="2" type="ORF">LEMA_P092350.1</name>
</gene>
<evidence type="ECO:0000313" key="2">
    <source>
        <dbReference type="EMBL" id="CBX97826.1"/>
    </source>
</evidence>
<organism evidence="3">
    <name type="scientific">Leptosphaeria maculans (strain JN3 / isolate v23.1.3 / race Av1-4-5-6-7-8)</name>
    <name type="common">Blackleg fungus</name>
    <name type="synonym">Phoma lingam</name>
    <dbReference type="NCBI Taxonomy" id="985895"/>
    <lineage>
        <taxon>Eukaryota</taxon>
        <taxon>Fungi</taxon>
        <taxon>Dikarya</taxon>
        <taxon>Ascomycota</taxon>
        <taxon>Pezizomycotina</taxon>
        <taxon>Dothideomycetes</taxon>
        <taxon>Pleosporomycetidae</taxon>
        <taxon>Pleosporales</taxon>
        <taxon>Pleosporineae</taxon>
        <taxon>Leptosphaeriaceae</taxon>
        <taxon>Plenodomus</taxon>
        <taxon>Plenodomus lingam/Leptosphaeria maculans species complex</taxon>
    </lineage>
</organism>
<dbReference type="eggNOG" id="ENOG502S0V0">
    <property type="taxonomic scope" value="Eukaryota"/>
</dbReference>